<dbReference type="EMBL" id="CAKKLH010000315">
    <property type="protein sequence ID" value="CAH0111679.1"/>
    <property type="molecule type" value="Genomic_DNA"/>
</dbReference>
<dbReference type="AlphaFoldDB" id="A0A8J2WME3"/>
<protein>
    <submittedName>
        <fullName evidence="1">Uncharacterized protein</fullName>
    </submittedName>
</protein>
<organism evidence="1 2">
    <name type="scientific">Daphnia galeata</name>
    <dbReference type="NCBI Taxonomy" id="27404"/>
    <lineage>
        <taxon>Eukaryota</taxon>
        <taxon>Metazoa</taxon>
        <taxon>Ecdysozoa</taxon>
        <taxon>Arthropoda</taxon>
        <taxon>Crustacea</taxon>
        <taxon>Branchiopoda</taxon>
        <taxon>Diplostraca</taxon>
        <taxon>Cladocera</taxon>
        <taxon>Anomopoda</taxon>
        <taxon>Daphniidae</taxon>
        <taxon>Daphnia</taxon>
    </lineage>
</organism>
<evidence type="ECO:0000313" key="2">
    <source>
        <dbReference type="Proteomes" id="UP000789390"/>
    </source>
</evidence>
<accession>A0A8J2WME3</accession>
<dbReference type="Proteomes" id="UP000789390">
    <property type="component" value="Unassembled WGS sequence"/>
</dbReference>
<dbReference type="InterPro" id="IPR032675">
    <property type="entry name" value="LRR_dom_sf"/>
</dbReference>
<dbReference type="Gene3D" id="3.80.10.10">
    <property type="entry name" value="Ribonuclease Inhibitor"/>
    <property type="match status" value="2"/>
</dbReference>
<comment type="caution">
    <text evidence="1">The sequence shown here is derived from an EMBL/GenBank/DDBJ whole genome shotgun (WGS) entry which is preliminary data.</text>
</comment>
<dbReference type="PANTHER" id="PTHR13318">
    <property type="entry name" value="PARTNER OF PAIRED, ISOFORM B-RELATED"/>
    <property type="match status" value="1"/>
</dbReference>
<dbReference type="PANTHER" id="PTHR13318:SF247">
    <property type="entry name" value="GH16156P"/>
    <property type="match status" value="1"/>
</dbReference>
<dbReference type="SUPFAM" id="SSF52047">
    <property type="entry name" value="RNI-like"/>
    <property type="match status" value="1"/>
</dbReference>
<proteinExistence type="predicted"/>
<dbReference type="SMART" id="SM00367">
    <property type="entry name" value="LRR_CC"/>
    <property type="match status" value="2"/>
</dbReference>
<name>A0A8J2WME3_9CRUS</name>
<dbReference type="InterPro" id="IPR006553">
    <property type="entry name" value="Leu-rich_rpt_Cys-con_subtyp"/>
</dbReference>
<dbReference type="Pfam" id="PF13516">
    <property type="entry name" value="LRR_6"/>
    <property type="match status" value="1"/>
</dbReference>
<reference evidence="1" key="1">
    <citation type="submission" date="2021-11" db="EMBL/GenBank/DDBJ databases">
        <authorList>
            <person name="Schell T."/>
        </authorList>
    </citation>
    <scope>NUCLEOTIDE SEQUENCE</scope>
    <source>
        <strain evidence="1">M5</strain>
    </source>
</reference>
<sequence>MPQIKGFKSLFEITLDFVAHNMDALSKLTRGDEIYFIPPDVNTPFDKLPSVILETILYALQQKDLLKKQHVELLLASHLQVLDLTGNRLKFDGDGMLDILYRAYIRCFELKILKLPNYEKFQDYVSFFPKFEKLQILVLSRTSTSDKSLELIGMSCKHLRELDITDCSCVTDEGIKALCVVSVAENSVEGKKKGQCKLIENLLTKGTRISNIGIQIAIENMPALKIFTSASIQNLAEIHEMDLKNKNFLNIPKYSLTTLQLNSSCGSSKCDCLFVRHYESGSLENVVLLYPFLMKVEVNLTAGFTNNDLLYLKFVERLCELKINGSCKKSHEDITFNEGVKPLLKAIGPSLRTLELKDLKTIRIDISILTKLCPNLYSLTLYRNRIYTTSKPEETADSFQTKKLKMENPILKKLSVLQLHCRGDKSEAGFLRLVSSIPEENLVSLLSLPSLIDIQIANCCSLTDVVLHQVAKYNNFPKLEVLKLTYCNYVSINAILVFMKDSNPLHTVSMLDCLLLTREVKEEFKRLVVEKNWMLTVS</sequence>
<dbReference type="OrthoDB" id="3219396at2759"/>
<dbReference type="InterPro" id="IPR001611">
    <property type="entry name" value="Leu-rich_rpt"/>
</dbReference>
<keyword evidence="2" id="KW-1185">Reference proteome</keyword>
<dbReference type="GO" id="GO:0031146">
    <property type="term" value="P:SCF-dependent proteasomal ubiquitin-dependent protein catabolic process"/>
    <property type="evidence" value="ECO:0007669"/>
    <property type="project" value="TreeGrafter"/>
</dbReference>
<gene>
    <name evidence="1" type="ORF">DGAL_LOCUS15330</name>
</gene>
<evidence type="ECO:0000313" key="1">
    <source>
        <dbReference type="EMBL" id="CAH0111679.1"/>
    </source>
</evidence>
<dbReference type="GO" id="GO:0019005">
    <property type="term" value="C:SCF ubiquitin ligase complex"/>
    <property type="evidence" value="ECO:0007669"/>
    <property type="project" value="TreeGrafter"/>
</dbReference>